<dbReference type="AlphaFoldDB" id="A0A1T2YK06"/>
<reference evidence="1 2" key="1">
    <citation type="submission" date="2016-12" db="EMBL/GenBank/DDBJ databases">
        <title>Draft genome sequences of seven strains of Pseudomonas fluorescens that produce 4-formylaminooxyvinylglycine.</title>
        <authorList>
            <person name="Okrent R.A."/>
            <person name="Manning V.A."/>
            <person name="Trippe K.M."/>
        </authorList>
    </citation>
    <scope>NUCLEOTIDE SEQUENCE [LARGE SCALE GENOMIC DNA]</scope>
    <source>
        <strain evidence="1 2">P5A</strain>
    </source>
</reference>
<gene>
    <name evidence="1" type="ORF">BFW87_17920</name>
</gene>
<organism evidence="1 2">
    <name type="scientific">Pseudomonas fluorescens</name>
    <dbReference type="NCBI Taxonomy" id="294"/>
    <lineage>
        <taxon>Bacteria</taxon>
        <taxon>Pseudomonadati</taxon>
        <taxon>Pseudomonadota</taxon>
        <taxon>Gammaproteobacteria</taxon>
        <taxon>Pseudomonadales</taxon>
        <taxon>Pseudomonadaceae</taxon>
        <taxon>Pseudomonas</taxon>
    </lineage>
</organism>
<dbReference type="Proteomes" id="UP000190965">
    <property type="component" value="Unassembled WGS sequence"/>
</dbReference>
<accession>A0A1T2YK06</accession>
<dbReference type="EMBL" id="MSDF01000021">
    <property type="protein sequence ID" value="OPA92485.1"/>
    <property type="molecule type" value="Genomic_DNA"/>
</dbReference>
<proteinExistence type="predicted"/>
<evidence type="ECO:0000313" key="2">
    <source>
        <dbReference type="Proteomes" id="UP000190965"/>
    </source>
</evidence>
<name>A0A1T2YK06_PSEFL</name>
<evidence type="ECO:0000313" key="1">
    <source>
        <dbReference type="EMBL" id="OPA92485.1"/>
    </source>
</evidence>
<sequence>MRNALNGGLWPPFCYKITAVLQDLACAHASCGAGLCGSWLACDSIAAVYLPDRGVCIAGKPAPT</sequence>
<protein>
    <submittedName>
        <fullName evidence="1">Uncharacterized protein</fullName>
    </submittedName>
</protein>
<comment type="caution">
    <text evidence="1">The sequence shown here is derived from an EMBL/GenBank/DDBJ whole genome shotgun (WGS) entry which is preliminary data.</text>
</comment>